<dbReference type="HOGENOM" id="CLU_1027393_0_0_1"/>
<dbReference type="GO" id="GO:0009277">
    <property type="term" value="C:fungal-type cell wall"/>
    <property type="evidence" value="ECO:0007669"/>
    <property type="project" value="TreeGrafter"/>
</dbReference>
<dbReference type="GO" id="GO:0005199">
    <property type="term" value="F:structural constituent of cell wall"/>
    <property type="evidence" value="ECO:0007669"/>
    <property type="project" value="InterPro"/>
</dbReference>
<feature type="compositionally biased region" description="Low complexity" evidence="1">
    <location>
        <begin position="146"/>
        <end position="178"/>
    </location>
</feature>
<organism evidence="2 3">
    <name type="scientific">[Torrubiella] hemipterigena</name>
    <dbReference type="NCBI Taxonomy" id="1531966"/>
    <lineage>
        <taxon>Eukaryota</taxon>
        <taxon>Fungi</taxon>
        <taxon>Dikarya</taxon>
        <taxon>Ascomycota</taxon>
        <taxon>Pezizomycotina</taxon>
        <taxon>Sordariomycetes</taxon>
        <taxon>Hypocreomycetidae</taxon>
        <taxon>Hypocreales</taxon>
        <taxon>Clavicipitaceae</taxon>
        <taxon>Clavicipitaceae incertae sedis</taxon>
        <taxon>'Torrubiella' clade</taxon>
    </lineage>
</organism>
<keyword evidence="3" id="KW-1185">Reference proteome</keyword>
<dbReference type="OrthoDB" id="4941555at2759"/>
<proteinExistence type="predicted"/>
<dbReference type="InterPro" id="IPR038843">
    <property type="entry name" value="Sed1/Spi1"/>
</dbReference>
<dbReference type="Proteomes" id="UP000039046">
    <property type="component" value="Unassembled WGS sequence"/>
</dbReference>
<dbReference type="GO" id="GO:0031505">
    <property type="term" value="P:fungal-type cell wall organization"/>
    <property type="evidence" value="ECO:0007669"/>
    <property type="project" value="InterPro"/>
</dbReference>
<name>A0A0A1T463_9HYPO</name>
<dbReference type="STRING" id="1531966.A0A0A1T463"/>
<sequence length="271" mass="27471">MANIPYPAHASPHRPDLSTQGAWLIHGNGRMQVSSPPPFWCKSFQSTKAPHLSIPSLSQTSPSLLPILRYSLSTYLAIFHPVPHVPSTFATVNMRFTQLASIAALASTSAAQVVVIGGEGGLCLDLDSPGCGQGGKPSSDGHIGGSKTSSAPASSAKPSSSDGWGHSSAKPSSSAPVSHTTVITTAYTTYCPGPTTISMNNHTYTATGPTTLTITNCPCTFTHPGPPPVKTNPPVPTVPVVPPAVVPTAGAEKIGAGIGALVVAGVAALAL</sequence>
<evidence type="ECO:0000256" key="1">
    <source>
        <dbReference type="SAM" id="MobiDB-lite"/>
    </source>
</evidence>
<dbReference type="PANTHER" id="PTHR35523">
    <property type="entry name" value="CELL WALL PROTEIN SED1"/>
    <property type="match status" value="1"/>
</dbReference>
<gene>
    <name evidence="2" type="ORF">VHEMI01043</name>
</gene>
<feature type="region of interest" description="Disordered" evidence="1">
    <location>
        <begin position="133"/>
        <end position="178"/>
    </location>
</feature>
<dbReference type="PANTHER" id="PTHR35523:SF1">
    <property type="entry name" value="CELL WALL PROTEIN SED1"/>
    <property type="match status" value="1"/>
</dbReference>
<reference evidence="2 3" key="1">
    <citation type="journal article" date="2015" name="Genome Announc.">
        <title>Draft Genome Sequence and Gene Annotation of the Entomopathogenic Fungus Verticillium hemipterigenum.</title>
        <authorList>
            <person name="Horn F."/>
            <person name="Habel A."/>
            <person name="Scharf D.H."/>
            <person name="Dworschak J."/>
            <person name="Brakhage A.A."/>
            <person name="Guthke R."/>
            <person name="Hertweck C."/>
            <person name="Linde J."/>
        </authorList>
    </citation>
    <scope>NUCLEOTIDE SEQUENCE [LARGE SCALE GENOMIC DNA]</scope>
</reference>
<evidence type="ECO:0000313" key="2">
    <source>
        <dbReference type="EMBL" id="CEJ80885.1"/>
    </source>
</evidence>
<accession>A0A0A1T463</accession>
<protein>
    <submittedName>
        <fullName evidence="2">Putative KLTH0H07414p</fullName>
    </submittedName>
</protein>
<dbReference type="EMBL" id="CDHN01000001">
    <property type="protein sequence ID" value="CEJ80885.1"/>
    <property type="molecule type" value="Genomic_DNA"/>
</dbReference>
<dbReference type="AlphaFoldDB" id="A0A0A1T463"/>
<evidence type="ECO:0000313" key="3">
    <source>
        <dbReference type="Proteomes" id="UP000039046"/>
    </source>
</evidence>